<evidence type="ECO:0000313" key="1">
    <source>
        <dbReference type="EMBL" id="GAH03127.1"/>
    </source>
</evidence>
<name>X1C6X1_9ZZZZ</name>
<comment type="caution">
    <text evidence="1">The sequence shown here is derived from an EMBL/GenBank/DDBJ whole genome shotgun (WGS) entry which is preliminary data.</text>
</comment>
<reference evidence="1" key="1">
    <citation type="journal article" date="2014" name="Front. Microbiol.">
        <title>High frequency of phylogenetically diverse reductive dehalogenase-homologous genes in deep subseafloor sedimentary metagenomes.</title>
        <authorList>
            <person name="Kawai M."/>
            <person name="Futagami T."/>
            <person name="Toyoda A."/>
            <person name="Takaki Y."/>
            <person name="Nishi S."/>
            <person name="Hori S."/>
            <person name="Arai W."/>
            <person name="Tsubouchi T."/>
            <person name="Morono Y."/>
            <person name="Uchiyama I."/>
            <person name="Ito T."/>
            <person name="Fujiyama A."/>
            <person name="Inagaki F."/>
            <person name="Takami H."/>
        </authorList>
    </citation>
    <scope>NUCLEOTIDE SEQUENCE</scope>
    <source>
        <strain evidence="1">Expedition CK06-06</strain>
    </source>
</reference>
<organism evidence="1">
    <name type="scientific">marine sediment metagenome</name>
    <dbReference type="NCBI Taxonomy" id="412755"/>
    <lineage>
        <taxon>unclassified sequences</taxon>
        <taxon>metagenomes</taxon>
        <taxon>ecological metagenomes</taxon>
    </lineage>
</organism>
<proteinExistence type="predicted"/>
<gene>
    <name evidence="1" type="ORF">S01H4_37835</name>
</gene>
<dbReference type="AlphaFoldDB" id="X1C6X1"/>
<dbReference type="EMBL" id="BART01020352">
    <property type="protein sequence ID" value="GAH03127.1"/>
    <property type="molecule type" value="Genomic_DNA"/>
</dbReference>
<accession>X1C6X1</accession>
<sequence length="51" mass="6151">MSEERLNNIFKTYFKKVFNVYKRGDATEPSFYSILEEFLEEVIIERLTALK</sequence>
<protein>
    <submittedName>
        <fullName evidence="1">Uncharacterized protein</fullName>
    </submittedName>
</protein>